<feature type="domain" description="Golgi associated RAB2 interactor protein-like Rab2B-binding" evidence="2">
    <location>
        <begin position="105"/>
        <end position="170"/>
    </location>
</feature>
<organism evidence="3 4">
    <name type="scientific">Pteropus alecto</name>
    <name type="common">Black flying fox</name>
    <dbReference type="NCBI Taxonomy" id="9402"/>
    <lineage>
        <taxon>Eukaryota</taxon>
        <taxon>Metazoa</taxon>
        <taxon>Chordata</taxon>
        <taxon>Craniata</taxon>
        <taxon>Vertebrata</taxon>
        <taxon>Euteleostomi</taxon>
        <taxon>Mammalia</taxon>
        <taxon>Eutheria</taxon>
        <taxon>Laurasiatheria</taxon>
        <taxon>Chiroptera</taxon>
        <taxon>Yinpterochiroptera</taxon>
        <taxon>Pteropodoidea</taxon>
        <taxon>Pteropodidae</taxon>
        <taxon>Pteropodinae</taxon>
        <taxon>Pteropus</taxon>
    </lineage>
</organism>
<dbReference type="eggNOG" id="ENOG502RWWU">
    <property type="taxonomic scope" value="Eukaryota"/>
</dbReference>
<keyword evidence="4" id="KW-1185">Reference proteome</keyword>
<evidence type="ECO:0000256" key="1">
    <source>
        <dbReference type="ARBA" id="ARBA00038379"/>
    </source>
</evidence>
<dbReference type="GO" id="GO:0005634">
    <property type="term" value="C:nucleus"/>
    <property type="evidence" value="ECO:0007669"/>
    <property type="project" value="TreeGrafter"/>
</dbReference>
<reference evidence="4" key="1">
    <citation type="journal article" date="2013" name="Science">
        <title>Comparative analysis of bat genomes provides insight into the evolution of flight and immunity.</title>
        <authorList>
            <person name="Zhang G."/>
            <person name="Cowled C."/>
            <person name="Shi Z."/>
            <person name="Huang Z."/>
            <person name="Bishop-Lilly K.A."/>
            <person name="Fang X."/>
            <person name="Wynne J.W."/>
            <person name="Xiong Z."/>
            <person name="Baker M.L."/>
            <person name="Zhao W."/>
            <person name="Tachedjian M."/>
            <person name="Zhu Y."/>
            <person name="Zhou P."/>
            <person name="Jiang X."/>
            <person name="Ng J."/>
            <person name="Yang L."/>
            <person name="Wu L."/>
            <person name="Xiao J."/>
            <person name="Feng Y."/>
            <person name="Chen Y."/>
            <person name="Sun X."/>
            <person name="Zhang Y."/>
            <person name="Marsh G.A."/>
            <person name="Crameri G."/>
            <person name="Broder C.C."/>
            <person name="Frey K.G."/>
            <person name="Wang L.F."/>
            <person name="Wang J."/>
        </authorList>
    </citation>
    <scope>NUCLEOTIDE SEQUENCE [LARGE SCALE GENOMIC DNA]</scope>
</reference>
<dbReference type="Proteomes" id="UP000010552">
    <property type="component" value="Unassembled WGS sequence"/>
</dbReference>
<name>L5KF87_PTEAL</name>
<dbReference type="InParanoid" id="L5KF87"/>
<gene>
    <name evidence="3" type="ORF">PAL_GLEAN10015508</name>
</gene>
<sequence>MLPYYTAESSPAMGLFNTPMGKLQRQLYKGEYTLFKYAPMFESDFIQVNRRGSVIDVYNRANMVTVGIVRTSPNLALPDVMLLAQPAATSGSRTQKGGKKPTEVLELTRLLPLECVKISIHDSKTKRLRLKFATGRCFYLQLCPTSNARDLFAHWENLVCILRPPVEAYSCTYALPAGDELDITRFEEEDKSLQANAFDSRGTDQDQISIRNLHMNPEVFGATSDGYAGED</sequence>
<accession>L5KF87</accession>
<protein>
    <submittedName>
        <fullName evidence="3">Protein FAM71C</fullName>
    </submittedName>
</protein>
<evidence type="ECO:0000259" key="2">
    <source>
        <dbReference type="Pfam" id="PF12480"/>
    </source>
</evidence>
<dbReference type="EMBL" id="KB030754">
    <property type="protein sequence ID" value="ELK10349.1"/>
    <property type="molecule type" value="Genomic_DNA"/>
</dbReference>
<dbReference type="PANTHER" id="PTHR22574">
    <property type="match status" value="1"/>
</dbReference>
<dbReference type="Pfam" id="PF12480">
    <property type="entry name" value="GARIL_Rab2_bd"/>
    <property type="match status" value="1"/>
</dbReference>
<dbReference type="PANTHER" id="PTHR22574:SF11">
    <property type="entry name" value="GOLGI-ASSOCIATED RAB2 INTERACTOR PROTEIN 6"/>
    <property type="match status" value="1"/>
</dbReference>
<comment type="similarity">
    <text evidence="1">Belongs to the GARIN family.</text>
</comment>
<dbReference type="AlphaFoldDB" id="L5KF87"/>
<evidence type="ECO:0000313" key="3">
    <source>
        <dbReference type="EMBL" id="ELK10349.1"/>
    </source>
</evidence>
<evidence type="ECO:0000313" key="4">
    <source>
        <dbReference type="Proteomes" id="UP000010552"/>
    </source>
</evidence>
<proteinExistence type="inferred from homology"/>
<dbReference type="InterPro" id="IPR022168">
    <property type="entry name" value="GARIL-like_Rab2B-bd"/>
</dbReference>